<dbReference type="PIRSF" id="PIRSF004491">
    <property type="entry name" value="FAD_Synth"/>
    <property type="match status" value="1"/>
</dbReference>
<dbReference type="GO" id="GO:0006747">
    <property type="term" value="P:FAD biosynthetic process"/>
    <property type="evidence" value="ECO:0007669"/>
    <property type="project" value="UniProtKB-UniRule"/>
</dbReference>
<dbReference type="NCBIfam" id="NF004161">
    <property type="entry name" value="PRK05627.1-4"/>
    <property type="match status" value="1"/>
</dbReference>
<dbReference type="SUPFAM" id="SSF52374">
    <property type="entry name" value="Nucleotidylyl transferase"/>
    <property type="match status" value="1"/>
</dbReference>
<dbReference type="SMART" id="SM00904">
    <property type="entry name" value="Flavokinase"/>
    <property type="match status" value="1"/>
</dbReference>
<dbReference type="InterPro" id="IPR023468">
    <property type="entry name" value="Riboflavin_kinase"/>
</dbReference>
<dbReference type="InterPro" id="IPR023465">
    <property type="entry name" value="Riboflavin_kinase_dom_sf"/>
</dbReference>
<evidence type="ECO:0000313" key="18">
    <source>
        <dbReference type="Proteomes" id="UP000278746"/>
    </source>
</evidence>
<dbReference type="PANTHER" id="PTHR22749">
    <property type="entry name" value="RIBOFLAVIN KINASE/FMN ADENYLYLTRANSFERASE"/>
    <property type="match status" value="1"/>
</dbReference>
<dbReference type="Proteomes" id="UP000278746">
    <property type="component" value="Unassembled WGS sequence"/>
</dbReference>
<comment type="caution">
    <text evidence="17">The sequence shown here is derived from an EMBL/GenBank/DDBJ whole genome shotgun (WGS) entry which is preliminary data.</text>
</comment>
<dbReference type="InterPro" id="IPR002606">
    <property type="entry name" value="Riboflavin_kinase_bac"/>
</dbReference>
<comment type="pathway">
    <text evidence="2 15">Cofactor biosynthesis; FAD biosynthesis; FAD from FMN: step 1/1.</text>
</comment>
<dbReference type="Pfam" id="PF01687">
    <property type="entry name" value="Flavokinase"/>
    <property type="match status" value="1"/>
</dbReference>
<comment type="pathway">
    <text evidence="3 15">Cofactor biosynthesis; FMN biosynthesis; FMN from riboflavin (ATP route): step 1/1.</text>
</comment>
<protein>
    <recommendedName>
        <fullName evidence="15">Riboflavin biosynthesis protein</fullName>
    </recommendedName>
    <domain>
        <recommendedName>
            <fullName evidence="15">Riboflavin kinase</fullName>
            <ecNumber evidence="15">2.7.1.26</ecNumber>
        </recommendedName>
        <alternativeName>
            <fullName evidence="15">Flavokinase</fullName>
        </alternativeName>
    </domain>
    <domain>
        <recommendedName>
            <fullName evidence="15">FMN adenylyltransferase</fullName>
            <ecNumber evidence="15">2.7.7.2</ecNumber>
        </recommendedName>
        <alternativeName>
            <fullName evidence="15">FAD pyrophosphorylase</fullName>
        </alternativeName>
        <alternativeName>
            <fullName evidence="15">FAD synthase</fullName>
        </alternativeName>
    </domain>
</protein>
<dbReference type="EC" id="2.7.7.2" evidence="15"/>
<evidence type="ECO:0000256" key="8">
    <source>
        <dbReference type="ARBA" id="ARBA00022741"/>
    </source>
</evidence>
<evidence type="ECO:0000256" key="5">
    <source>
        <dbReference type="ARBA" id="ARBA00022643"/>
    </source>
</evidence>
<comment type="catalytic activity">
    <reaction evidence="14 15">
        <text>FMN + ATP + H(+) = FAD + diphosphate</text>
        <dbReference type="Rhea" id="RHEA:17237"/>
        <dbReference type="ChEBI" id="CHEBI:15378"/>
        <dbReference type="ChEBI" id="CHEBI:30616"/>
        <dbReference type="ChEBI" id="CHEBI:33019"/>
        <dbReference type="ChEBI" id="CHEBI:57692"/>
        <dbReference type="ChEBI" id="CHEBI:58210"/>
        <dbReference type="EC" id="2.7.7.2"/>
    </reaction>
</comment>
<dbReference type="GO" id="GO:0009231">
    <property type="term" value="P:riboflavin biosynthetic process"/>
    <property type="evidence" value="ECO:0007669"/>
    <property type="project" value="InterPro"/>
</dbReference>
<dbReference type="CDD" id="cd02064">
    <property type="entry name" value="FAD_synthetase_N"/>
    <property type="match status" value="1"/>
</dbReference>
<keyword evidence="9 15" id="KW-0418">Kinase</keyword>
<evidence type="ECO:0000313" key="17">
    <source>
        <dbReference type="EMBL" id="RNA69546.1"/>
    </source>
</evidence>
<keyword evidence="6 15" id="KW-0808">Transferase</keyword>
<evidence type="ECO:0000259" key="16">
    <source>
        <dbReference type="SMART" id="SM00904"/>
    </source>
</evidence>
<dbReference type="NCBIfam" id="TIGR00083">
    <property type="entry name" value="ribF"/>
    <property type="match status" value="1"/>
</dbReference>
<dbReference type="Gene3D" id="2.40.30.30">
    <property type="entry name" value="Riboflavin kinase-like"/>
    <property type="match status" value="1"/>
</dbReference>
<evidence type="ECO:0000256" key="15">
    <source>
        <dbReference type="PIRNR" id="PIRNR004491"/>
    </source>
</evidence>
<dbReference type="FunFam" id="2.40.30.30:FF:000003">
    <property type="entry name" value="Riboflavin biosynthesis protein"/>
    <property type="match status" value="1"/>
</dbReference>
<name>A0A3M7TV86_9BACI</name>
<comment type="similarity">
    <text evidence="15">Belongs to the ribF family.</text>
</comment>
<dbReference type="SUPFAM" id="SSF82114">
    <property type="entry name" value="Riboflavin kinase-like"/>
    <property type="match status" value="1"/>
</dbReference>
<evidence type="ECO:0000256" key="11">
    <source>
        <dbReference type="ARBA" id="ARBA00022840"/>
    </source>
</evidence>
<evidence type="ECO:0000256" key="12">
    <source>
        <dbReference type="ARBA" id="ARBA00023268"/>
    </source>
</evidence>
<dbReference type="GO" id="GO:0008531">
    <property type="term" value="F:riboflavin kinase activity"/>
    <property type="evidence" value="ECO:0007669"/>
    <property type="project" value="UniProtKB-UniRule"/>
</dbReference>
<dbReference type="OrthoDB" id="9803667at2"/>
<evidence type="ECO:0000256" key="9">
    <source>
        <dbReference type="ARBA" id="ARBA00022777"/>
    </source>
</evidence>
<dbReference type="EC" id="2.7.1.26" evidence="15"/>
<accession>A0A3M7TV86</accession>
<keyword evidence="18" id="KW-1185">Reference proteome</keyword>
<dbReference type="UniPathway" id="UPA00277">
    <property type="reaction ID" value="UER00407"/>
</dbReference>
<keyword evidence="4 15" id="KW-0285">Flavoprotein</keyword>
<dbReference type="EMBL" id="RHIB01000001">
    <property type="protein sequence ID" value="RNA69546.1"/>
    <property type="molecule type" value="Genomic_DNA"/>
</dbReference>
<dbReference type="AlphaFoldDB" id="A0A3M7TV86"/>
<dbReference type="Gene3D" id="3.40.50.620">
    <property type="entry name" value="HUPs"/>
    <property type="match status" value="1"/>
</dbReference>
<keyword evidence="10 15" id="KW-0274">FAD</keyword>
<evidence type="ECO:0000256" key="4">
    <source>
        <dbReference type="ARBA" id="ARBA00022630"/>
    </source>
</evidence>
<comment type="catalytic activity">
    <reaction evidence="13 15">
        <text>riboflavin + ATP = FMN + ADP + H(+)</text>
        <dbReference type="Rhea" id="RHEA:14357"/>
        <dbReference type="ChEBI" id="CHEBI:15378"/>
        <dbReference type="ChEBI" id="CHEBI:30616"/>
        <dbReference type="ChEBI" id="CHEBI:57986"/>
        <dbReference type="ChEBI" id="CHEBI:58210"/>
        <dbReference type="ChEBI" id="CHEBI:456216"/>
        <dbReference type="EC" id="2.7.1.26"/>
    </reaction>
</comment>
<dbReference type="FunFam" id="3.40.50.620:FF:000021">
    <property type="entry name" value="Riboflavin biosynthesis protein"/>
    <property type="match status" value="1"/>
</dbReference>
<dbReference type="PANTHER" id="PTHR22749:SF6">
    <property type="entry name" value="RIBOFLAVIN KINASE"/>
    <property type="match status" value="1"/>
</dbReference>
<comment type="function">
    <text evidence="1">Catalyzes the phosphorylation of riboflavin to FMN followed by the adenylation of FMN to FAD.</text>
</comment>
<dbReference type="InterPro" id="IPR015864">
    <property type="entry name" value="FAD_synthase"/>
</dbReference>
<keyword evidence="5 15" id="KW-0288">FMN</keyword>
<dbReference type="InterPro" id="IPR015865">
    <property type="entry name" value="Riboflavin_kinase_bac/euk"/>
</dbReference>
<evidence type="ECO:0000256" key="13">
    <source>
        <dbReference type="ARBA" id="ARBA00047880"/>
    </source>
</evidence>
<evidence type="ECO:0000256" key="14">
    <source>
        <dbReference type="ARBA" id="ARBA00049494"/>
    </source>
</evidence>
<keyword evidence="11 15" id="KW-0067">ATP-binding</keyword>
<proteinExistence type="inferred from homology"/>
<dbReference type="InterPro" id="IPR014729">
    <property type="entry name" value="Rossmann-like_a/b/a_fold"/>
</dbReference>
<gene>
    <name evidence="17" type="primary">ribF</name>
    <name evidence="17" type="ORF">EBO34_06315</name>
</gene>
<evidence type="ECO:0000256" key="3">
    <source>
        <dbReference type="ARBA" id="ARBA00005201"/>
    </source>
</evidence>
<dbReference type="RefSeq" id="WP_122897063.1">
    <property type="nucleotide sequence ID" value="NZ_RHIB01000001.1"/>
</dbReference>
<dbReference type="GO" id="GO:0003919">
    <property type="term" value="F:FMN adenylyltransferase activity"/>
    <property type="evidence" value="ECO:0007669"/>
    <property type="project" value="UniProtKB-UniRule"/>
</dbReference>
<dbReference type="UniPathway" id="UPA00276">
    <property type="reaction ID" value="UER00406"/>
</dbReference>
<evidence type="ECO:0000256" key="1">
    <source>
        <dbReference type="ARBA" id="ARBA00002121"/>
    </source>
</evidence>
<reference evidence="17 18" key="1">
    <citation type="submission" date="2018-10" db="EMBL/GenBank/DDBJ databases">
        <title>Bacillus Keqinensis sp. nov., a moderately halophilic bacterium isolated from a saline-alkaline lake.</title>
        <authorList>
            <person name="Wang H."/>
        </authorList>
    </citation>
    <scope>NUCLEOTIDE SEQUENCE [LARGE SCALE GENOMIC DNA]</scope>
    <source>
        <strain evidence="17 18">KQ-3</strain>
    </source>
</reference>
<dbReference type="GO" id="GO:0005524">
    <property type="term" value="F:ATP binding"/>
    <property type="evidence" value="ECO:0007669"/>
    <property type="project" value="UniProtKB-UniRule"/>
</dbReference>
<keyword evidence="7 15" id="KW-0548">Nucleotidyltransferase</keyword>
<dbReference type="GO" id="GO:0009398">
    <property type="term" value="P:FMN biosynthetic process"/>
    <property type="evidence" value="ECO:0007669"/>
    <property type="project" value="UniProtKB-UniRule"/>
</dbReference>
<keyword evidence="8 15" id="KW-0547">Nucleotide-binding</keyword>
<evidence type="ECO:0000256" key="7">
    <source>
        <dbReference type="ARBA" id="ARBA00022695"/>
    </source>
</evidence>
<feature type="domain" description="Riboflavin kinase" evidence="16">
    <location>
        <begin position="184"/>
        <end position="311"/>
    </location>
</feature>
<dbReference type="Pfam" id="PF06574">
    <property type="entry name" value="FAD_syn"/>
    <property type="match status" value="1"/>
</dbReference>
<keyword evidence="12" id="KW-0511">Multifunctional enzyme</keyword>
<sequence length="316" mass="35490">MQTIHINHPHSFVKSDFPPLVLALGFFDGVHRGHKKVIQTAMEEADRRGEKSGVMTFDPHPKEVLRKGAAIDYLTPLSKKESEIGKIGPDFLFVVHFTPEFAELTPQNFCDDYLIGLNVKHVVAGFDYSYGRLGKGTMETIEFHSRGAFSHTVVGKVDEADEKISSTRIRETIRSGELYETKKLLGRNYETSGTVVHGEKRGRTIGFPTANVDKDQAYLIPKPGVYAVELGSDGQWLKGMCNIGFKPTFNEKAPDKPAVEIHLFDFTGDLYGKKVLIRWHERIRSEKAFSGVDELIAQLKADEGCVRDFFAKIKEI</sequence>
<evidence type="ECO:0000256" key="6">
    <source>
        <dbReference type="ARBA" id="ARBA00022679"/>
    </source>
</evidence>
<evidence type="ECO:0000256" key="2">
    <source>
        <dbReference type="ARBA" id="ARBA00004726"/>
    </source>
</evidence>
<organism evidence="17 18">
    <name type="scientific">Alteribacter keqinensis</name>
    <dbReference type="NCBI Taxonomy" id="2483800"/>
    <lineage>
        <taxon>Bacteria</taxon>
        <taxon>Bacillati</taxon>
        <taxon>Bacillota</taxon>
        <taxon>Bacilli</taxon>
        <taxon>Bacillales</taxon>
        <taxon>Bacillaceae</taxon>
        <taxon>Alteribacter</taxon>
    </lineage>
</organism>
<evidence type="ECO:0000256" key="10">
    <source>
        <dbReference type="ARBA" id="ARBA00022827"/>
    </source>
</evidence>